<dbReference type="STRING" id="1844.UG56_020305"/>
<keyword evidence="2" id="KW-0812">Transmembrane</keyword>
<comment type="caution">
    <text evidence="3">The sequence shown here is derived from an EMBL/GenBank/DDBJ whole genome shotgun (WGS) entry which is preliminary data.</text>
</comment>
<dbReference type="EMBL" id="JZDQ02000031">
    <property type="protein sequence ID" value="OIJ24955.1"/>
    <property type="molecule type" value="Genomic_DNA"/>
</dbReference>
<dbReference type="OrthoDB" id="5117757at2"/>
<evidence type="ECO:0000256" key="1">
    <source>
        <dbReference type="SAM" id="MobiDB-lite"/>
    </source>
</evidence>
<sequence length="191" mass="19698">MSIDVGPKTGMQPPRSPWRWVAAAIAAAVVLVAVIASFGMLGSDDTADDPDAKPASPSATVTETAPVPSPSAPAGGAGSTELTVVADAARCIPPTSKWLSQNAALAFEGTAESVTETEAVLRVKTWMYADGFGGTDTVRITLPPPSTIPMPEFEKGKNYLVAAQGDAEVIGCGYSDAKTPKLQKLYTAAFK</sequence>
<accession>A0A1J4N0A3</accession>
<evidence type="ECO:0000313" key="4">
    <source>
        <dbReference type="Proteomes" id="UP000033772"/>
    </source>
</evidence>
<feature type="transmembrane region" description="Helical" evidence="2">
    <location>
        <begin position="20"/>
        <end position="41"/>
    </location>
</feature>
<dbReference type="Proteomes" id="UP000033772">
    <property type="component" value="Unassembled WGS sequence"/>
</dbReference>
<feature type="region of interest" description="Disordered" evidence="1">
    <location>
        <begin position="46"/>
        <end position="78"/>
    </location>
</feature>
<reference evidence="3" key="1">
    <citation type="submission" date="2016-10" db="EMBL/GenBank/DDBJ databases">
        <title>Draft Genome Sequence of Nocardioides luteus Strain BAFB, an Alkane-Degrading Bacterium Isolated from JP-7 Polluted Soil.</title>
        <authorList>
            <person name="Brown L."/>
            <person name="Ruiz O.N."/>
            <person name="Gunasekera T."/>
        </authorList>
    </citation>
    <scope>NUCLEOTIDE SEQUENCE [LARGE SCALE GENOMIC DNA]</scope>
    <source>
        <strain evidence="3">BAFB</strain>
    </source>
</reference>
<keyword evidence="4" id="KW-1185">Reference proteome</keyword>
<name>A0A1J4N0A3_9ACTN</name>
<protein>
    <submittedName>
        <fullName evidence="3">Uncharacterized protein</fullName>
    </submittedName>
</protein>
<keyword evidence="2" id="KW-0472">Membrane</keyword>
<organism evidence="3 4">
    <name type="scientific">Nocardioides luteus</name>
    <dbReference type="NCBI Taxonomy" id="1844"/>
    <lineage>
        <taxon>Bacteria</taxon>
        <taxon>Bacillati</taxon>
        <taxon>Actinomycetota</taxon>
        <taxon>Actinomycetes</taxon>
        <taxon>Propionibacteriales</taxon>
        <taxon>Nocardioidaceae</taxon>
        <taxon>Nocardioides</taxon>
    </lineage>
</organism>
<dbReference type="AlphaFoldDB" id="A0A1J4N0A3"/>
<proteinExistence type="predicted"/>
<keyword evidence="2" id="KW-1133">Transmembrane helix</keyword>
<evidence type="ECO:0000256" key="2">
    <source>
        <dbReference type="SAM" id="Phobius"/>
    </source>
</evidence>
<evidence type="ECO:0000313" key="3">
    <source>
        <dbReference type="EMBL" id="OIJ24955.1"/>
    </source>
</evidence>
<dbReference type="RefSeq" id="WP_045550661.1">
    <property type="nucleotide sequence ID" value="NZ_JZDQ02000031.1"/>
</dbReference>
<gene>
    <name evidence="3" type="ORF">UG56_020305</name>
</gene>